<evidence type="ECO:0000313" key="1">
    <source>
        <dbReference type="Proteomes" id="UP000695022"/>
    </source>
</evidence>
<dbReference type="RefSeq" id="XP_014664333.1">
    <property type="nucleotide sequence ID" value="XM_014808847.1"/>
</dbReference>
<name>A0ABM1DWL2_PRICU</name>
<reference evidence="2" key="1">
    <citation type="submission" date="2025-08" db="UniProtKB">
        <authorList>
            <consortium name="RefSeq"/>
        </authorList>
    </citation>
    <scope>IDENTIFICATION</scope>
</reference>
<evidence type="ECO:0000313" key="2">
    <source>
        <dbReference type="RefSeq" id="XP_014664333.1"/>
    </source>
</evidence>
<dbReference type="Proteomes" id="UP000695022">
    <property type="component" value="Unplaced"/>
</dbReference>
<gene>
    <name evidence="2" type="primary">LOC106806778</name>
</gene>
<accession>A0ABM1DWL2</accession>
<proteinExistence type="predicted"/>
<sequence>MLVSVLLALATAYVVYSCFFARSPLPIAGKYEQPGRWYAVKRAVVYVYWLIRRWRRPDDCSTPRMDRPRLRPEFPASKDELVQPLQDHPDAFDSVYMNGVDSHGNTLVTRIIRRPNRRAEVWLMLKLEDGRYFHFPGFPDTTVYNTDGQTFTAGGLQYEVLEPLLKWRVTFNGLLREGERNTWDQDEEGALVHVKFAFVWTAYTGKFSYFDDIHPLVVSDAVASEPWTYAYLEQIREYSLAERQYELWGQLLGEISVAGETERKFLLRGVKEHAWGIRDLNALSRYIINRGYLEDGTSYSISAVSISGLMSQ</sequence>
<organism evidence="1 2">
    <name type="scientific">Priapulus caudatus</name>
    <name type="common">Priapulid worm</name>
    <dbReference type="NCBI Taxonomy" id="37621"/>
    <lineage>
        <taxon>Eukaryota</taxon>
        <taxon>Metazoa</taxon>
        <taxon>Ecdysozoa</taxon>
        <taxon>Scalidophora</taxon>
        <taxon>Priapulida</taxon>
        <taxon>Priapulimorpha</taxon>
        <taxon>Priapulimorphida</taxon>
        <taxon>Priapulidae</taxon>
        <taxon>Priapulus</taxon>
    </lineage>
</organism>
<protein>
    <submittedName>
        <fullName evidence="2">Uncharacterized protein LOC106806778</fullName>
    </submittedName>
</protein>
<dbReference type="PANTHER" id="PTHR34717:SF1">
    <property type="entry name" value="EG:BACR7A4.20 PROTEIN"/>
    <property type="match status" value="1"/>
</dbReference>
<dbReference type="GeneID" id="106806778"/>
<dbReference type="PANTHER" id="PTHR34717">
    <property type="entry name" value="EG:BACR7A4.20 PROTEIN"/>
    <property type="match status" value="1"/>
</dbReference>
<keyword evidence="1" id="KW-1185">Reference proteome</keyword>